<feature type="domain" description="N-acetyltransferase" evidence="1">
    <location>
        <begin position="2"/>
        <end position="187"/>
    </location>
</feature>
<dbReference type="InterPro" id="IPR000182">
    <property type="entry name" value="GNAT_dom"/>
</dbReference>
<keyword evidence="3" id="KW-1185">Reference proteome</keyword>
<dbReference type="EMBL" id="AQQX01000002">
    <property type="protein sequence ID" value="KGM49302.1"/>
    <property type="molecule type" value="Genomic_DNA"/>
</dbReference>
<dbReference type="STRING" id="1461694.ATO9_04525"/>
<reference evidence="2 3" key="1">
    <citation type="journal article" date="2015" name="Antonie Van Leeuwenhoek">
        <title>Pseudooceanicola atlanticus gen. nov. sp. nov., isolated from surface seawater of the Atlantic Ocean and reclassification of Oceanicola batsensis, Oceanicola marinus, Oceanicola nitratireducens, Oceanicola nanhaiensis, Oceanicola antarcticus and Oceanicola flagellatus, as Pseudooceanicola batsensis comb. nov., Pseudooceanicola marinus comb. nov., Pseudooceanicola nitratireducens comb. nov., Pseudooceanicola nanhaiensis comb. nov., Pseudooceanicola antarcticus comb. nov., and Pseudooceanicola flagellatus comb. nov.</title>
        <authorList>
            <person name="Lai Q."/>
            <person name="Li G."/>
            <person name="Liu X."/>
            <person name="Du Y."/>
            <person name="Sun F."/>
            <person name="Shao Z."/>
        </authorList>
    </citation>
    <scope>NUCLEOTIDE SEQUENCE [LARGE SCALE GENOMIC DNA]</scope>
    <source>
        <strain evidence="2 3">22II-s11g</strain>
    </source>
</reference>
<dbReference type="PROSITE" id="PS51186">
    <property type="entry name" value="GNAT"/>
    <property type="match status" value="1"/>
</dbReference>
<gene>
    <name evidence="2" type="ORF">ATO9_04525</name>
</gene>
<comment type="caution">
    <text evidence="2">The sequence shown here is derived from an EMBL/GenBank/DDBJ whole genome shotgun (WGS) entry which is preliminary data.</text>
</comment>
<evidence type="ECO:0000313" key="3">
    <source>
        <dbReference type="Proteomes" id="UP000030004"/>
    </source>
</evidence>
<evidence type="ECO:0000313" key="2">
    <source>
        <dbReference type="EMBL" id="KGM49302.1"/>
    </source>
</evidence>
<dbReference type="CDD" id="cd04301">
    <property type="entry name" value="NAT_SF"/>
    <property type="match status" value="1"/>
</dbReference>
<dbReference type="SUPFAM" id="SSF55729">
    <property type="entry name" value="Acyl-CoA N-acyltransferases (Nat)"/>
    <property type="match status" value="1"/>
</dbReference>
<evidence type="ECO:0000259" key="1">
    <source>
        <dbReference type="PROSITE" id="PS51186"/>
    </source>
</evidence>
<dbReference type="GO" id="GO:0016747">
    <property type="term" value="F:acyltransferase activity, transferring groups other than amino-acyl groups"/>
    <property type="evidence" value="ECO:0007669"/>
    <property type="project" value="InterPro"/>
</dbReference>
<dbReference type="Proteomes" id="UP000030004">
    <property type="component" value="Unassembled WGS sequence"/>
</dbReference>
<sequence>MIETRVLTGDALETALDDLARLRIEVFRDWPYLYDGDVEYERKYLSGYTHPTAIVVAAFDGPRIVGASTGMGLEVSDEDFATAFADRPEALSDIFYCAESVLLSDYRGHGLGHAFFDAREAHARELGRRYSAFCGVVRPEDHPMRPAAARSLEPFWRGRGYAPLPGVIAHFNWRDVGEADETAHPLQFWMRTL</sequence>
<dbReference type="OrthoDB" id="187903at2"/>
<name>A0A0A0EJH9_9RHOB</name>
<dbReference type="RefSeq" id="WP_043745867.1">
    <property type="nucleotide sequence ID" value="NZ_AQQX01000002.1"/>
</dbReference>
<dbReference type="Gene3D" id="3.40.630.30">
    <property type="match status" value="1"/>
</dbReference>
<accession>A0A0A0EJH9</accession>
<dbReference type="eggNOG" id="COG0454">
    <property type="taxonomic scope" value="Bacteria"/>
</dbReference>
<protein>
    <submittedName>
        <fullName evidence="2">GNAT family acetyltransferase</fullName>
    </submittedName>
</protein>
<proteinExistence type="predicted"/>
<organism evidence="2 3">
    <name type="scientific">Pseudooceanicola atlanticus</name>
    <dbReference type="NCBI Taxonomy" id="1461694"/>
    <lineage>
        <taxon>Bacteria</taxon>
        <taxon>Pseudomonadati</taxon>
        <taxon>Pseudomonadota</taxon>
        <taxon>Alphaproteobacteria</taxon>
        <taxon>Rhodobacterales</taxon>
        <taxon>Paracoccaceae</taxon>
        <taxon>Pseudooceanicola</taxon>
    </lineage>
</organism>
<keyword evidence="2" id="KW-0808">Transferase</keyword>
<dbReference type="AlphaFoldDB" id="A0A0A0EJH9"/>
<dbReference type="InterPro" id="IPR016181">
    <property type="entry name" value="Acyl_CoA_acyltransferase"/>
</dbReference>